<gene>
    <name evidence="1" type="ORF">DPMN_045216</name>
</gene>
<evidence type="ECO:0000313" key="2">
    <source>
        <dbReference type="Proteomes" id="UP000828390"/>
    </source>
</evidence>
<dbReference type="Proteomes" id="UP000828390">
    <property type="component" value="Unassembled WGS sequence"/>
</dbReference>
<keyword evidence="2" id="KW-1185">Reference proteome</keyword>
<sequence length="169" mass="19455">MGYTHTSLRSTTVSISRRSATGLKSCRSSTACPNSRHPWLRARLIRTRKSILQKKKKLIADYLCHSEKVAASHYKVGFQKTSVDALAVLEEIEADQAAEGKGNRESETVDAAVAHSIPQAVANTLVDERLPLIMRYHRLRLRVRHRTPMFCQRHRKRRSTLRWTEFWMS</sequence>
<accession>A0A9D4HZI4</accession>
<reference evidence="1" key="1">
    <citation type="journal article" date="2019" name="bioRxiv">
        <title>The Genome of the Zebra Mussel, Dreissena polymorpha: A Resource for Invasive Species Research.</title>
        <authorList>
            <person name="McCartney M.A."/>
            <person name="Auch B."/>
            <person name="Kono T."/>
            <person name="Mallez S."/>
            <person name="Zhang Y."/>
            <person name="Obille A."/>
            <person name="Becker A."/>
            <person name="Abrahante J.E."/>
            <person name="Garbe J."/>
            <person name="Badalamenti J.P."/>
            <person name="Herman A."/>
            <person name="Mangelson H."/>
            <person name="Liachko I."/>
            <person name="Sullivan S."/>
            <person name="Sone E.D."/>
            <person name="Koren S."/>
            <person name="Silverstein K.A.T."/>
            <person name="Beckman K.B."/>
            <person name="Gohl D.M."/>
        </authorList>
    </citation>
    <scope>NUCLEOTIDE SEQUENCE</scope>
    <source>
        <strain evidence="1">Duluth1</strain>
        <tissue evidence="1">Whole animal</tissue>
    </source>
</reference>
<name>A0A9D4HZI4_DREPO</name>
<organism evidence="1 2">
    <name type="scientific">Dreissena polymorpha</name>
    <name type="common">Zebra mussel</name>
    <name type="synonym">Mytilus polymorpha</name>
    <dbReference type="NCBI Taxonomy" id="45954"/>
    <lineage>
        <taxon>Eukaryota</taxon>
        <taxon>Metazoa</taxon>
        <taxon>Spiralia</taxon>
        <taxon>Lophotrochozoa</taxon>
        <taxon>Mollusca</taxon>
        <taxon>Bivalvia</taxon>
        <taxon>Autobranchia</taxon>
        <taxon>Heteroconchia</taxon>
        <taxon>Euheterodonta</taxon>
        <taxon>Imparidentia</taxon>
        <taxon>Neoheterodontei</taxon>
        <taxon>Myida</taxon>
        <taxon>Dreissenoidea</taxon>
        <taxon>Dreissenidae</taxon>
        <taxon>Dreissena</taxon>
    </lineage>
</organism>
<protein>
    <submittedName>
        <fullName evidence="1">Uncharacterized protein</fullName>
    </submittedName>
</protein>
<proteinExistence type="predicted"/>
<comment type="caution">
    <text evidence="1">The sequence shown here is derived from an EMBL/GenBank/DDBJ whole genome shotgun (WGS) entry which is preliminary data.</text>
</comment>
<reference evidence="1" key="2">
    <citation type="submission" date="2020-11" db="EMBL/GenBank/DDBJ databases">
        <authorList>
            <person name="McCartney M.A."/>
            <person name="Auch B."/>
            <person name="Kono T."/>
            <person name="Mallez S."/>
            <person name="Becker A."/>
            <person name="Gohl D.M."/>
            <person name="Silverstein K.A.T."/>
            <person name="Koren S."/>
            <person name="Bechman K.B."/>
            <person name="Herman A."/>
            <person name="Abrahante J.E."/>
            <person name="Garbe J."/>
        </authorList>
    </citation>
    <scope>NUCLEOTIDE SEQUENCE</scope>
    <source>
        <strain evidence="1">Duluth1</strain>
        <tissue evidence="1">Whole animal</tissue>
    </source>
</reference>
<dbReference type="AlphaFoldDB" id="A0A9D4HZI4"/>
<evidence type="ECO:0000313" key="1">
    <source>
        <dbReference type="EMBL" id="KAH3738578.1"/>
    </source>
</evidence>
<dbReference type="EMBL" id="JAIWYP010000011">
    <property type="protein sequence ID" value="KAH3738578.1"/>
    <property type="molecule type" value="Genomic_DNA"/>
</dbReference>